<organism evidence="2 3">
    <name type="scientific">Lactuca sativa</name>
    <name type="common">Garden lettuce</name>
    <dbReference type="NCBI Taxonomy" id="4236"/>
    <lineage>
        <taxon>Eukaryota</taxon>
        <taxon>Viridiplantae</taxon>
        <taxon>Streptophyta</taxon>
        <taxon>Embryophyta</taxon>
        <taxon>Tracheophyta</taxon>
        <taxon>Spermatophyta</taxon>
        <taxon>Magnoliopsida</taxon>
        <taxon>eudicotyledons</taxon>
        <taxon>Gunneridae</taxon>
        <taxon>Pentapetalae</taxon>
        <taxon>asterids</taxon>
        <taxon>campanulids</taxon>
        <taxon>Asterales</taxon>
        <taxon>Asteraceae</taxon>
        <taxon>Cichorioideae</taxon>
        <taxon>Cichorieae</taxon>
        <taxon>Lactucinae</taxon>
        <taxon>Lactuca</taxon>
    </lineage>
</organism>
<evidence type="ECO:0000313" key="2">
    <source>
        <dbReference type="EMBL" id="KAJ0201765.1"/>
    </source>
</evidence>
<evidence type="ECO:0000313" key="3">
    <source>
        <dbReference type="Proteomes" id="UP000235145"/>
    </source>
</evidence>
<protein>
    <recommendedName>
        <fullName evidence="1">Transposase-associated domain-containing protein</fullName>
    </recommendedName>
</protein>
<dbReference type="EMBL" id="NBSK02000006">
    <property type="protein sequence ID" value="KAJ0201765.1"/>
    <property type="molecule type" value="Genomic_DNA"/>
</dbReference>
<proteinExistence type="predicted"/>
<dbReference type="Pfam" id="PF13963">
    <property type="entry name" value="Transpos_assoc"/>
    <property type="match status" value="1"/>
</dbReference>
<dbReference type="AlphaFoldDB" id="A0A9R1VBP4"/>
<sequence>MNKECFCNENFEVGVALLKEFGASLQLLDAYFSWVVPDNREYTGVVDSAKELLRTVDVVHVLTTNNITFRCEEPHHSVKGAFAVGHEEDEHSQRYYMVCHWYVEFGRFIDEDRIKCPCIKCRNIPYRDTDTVKHHLYKSGFVEEYWFWDKHGETSIDDDNTFLGVDDSNKKFNESECSYREMVIDAMAPNFNTINPKEEPNVLDKKFFDMLAAADKELWC</sequence>
<feature type="domain" description="Transposase-associated" evidence="1">
    <location>
        <begin position="107"/>
        <end position="153"/>
    </location>
</feature>
<reference evidence="2 3" key="1">
    <citation type="journal article" date="2017" name="Nat. Commun.">
        <title>Genome assembly with in vitro proximity ligation data and whole-genome triplication in lettuce.</title>
        <authorList>
            <person name="Reyes-Chin-Wo S."/>
            <person name="Wang Z."/>
            <person name="Yang X."/>
            <person name="Kozik A."/>
            <person name="Arikit S."/>
            <person name="Song C."/>
            <person name="Xia L."/>
            <person name="Froenicke L."/>
            <person name="Lavelle D.O."/>
            <person name="Truco M.J."/>
            <person name="Xia R."/>
            <person name="Zhu S."/>
            <person name="Xu C."/>
            <person name="Xu H."/>
            <person name="Xu X."/>
            <person name="Cox K."/>
            <person name="Korf I."/>
            <person name="Meyers B.C."/>
            <person name="Michelmore R.W."/>
        </authorList>
    </citation>
    <scope>NUCLEOTIDE SEQUENCE [LARGE SCALE GENOMIC DNA]</scope>
    <source>
        <strain evidence="3">cv. Salinas</strain>
        <tissue evidence="2">Seedlings</tissue>
    </source>
</reference>
<dbReference type="InterPro" id="IPR029480">
    <property type="entry name" value="Transpos_assoc"/>
</dbReference>
<accession>A0A9R1VBP4</accession>
<keyword evidence="3" id="KW-1185">Reference proteome</keyword>
<comment type="caution">
    <text evidence="2">The sequence shown here is derived from an EMBL/GenBank/DDBJ whole genome shotgun (WGS) entry which is preliminary data.</text>
</comment>
<dbReference type="Proteomes" id="UP000235145">
    <property type="component" value="Unassembled WGS sequence"/>
</dbReference>
<gene>
    <name evidence="2" type="ORF">LSAT_V11C600321320</name>
</gene>
<name>A0A9R1VBP4_LACSA</name>
<evidence type="ECO:0000259" key="1">
    <source>
        <dbReference type="Pfam" id="PF13963"/>
    </source>
</evidence>